<proteinExistence type="predicted"/>
<gene>
    <name evidence="1" type="ORF">HANVADRAFT_4250</name>
</gene>
<sequence>MSCPCCDPFGHTDSSDFESDFEHEEISLVDSKFQKIHKFINYLKANDIKTDKEDKIYIETYNVFFSKEDYQVDEQHVINIEKLIIPEKKIETEQLIKEYIDANFI</sequence>
<protein>
    <submittedName>
        <fullName evidence="1">Uncharacterized protein</fullName>
    </submittedName>
</protein>
<dbReference type="AlphaFoldDB" id="A0A1B7T892"/>
<reference evidence="2" key="1">
    <citation type="journal article" date="2016" name="Proc. Natl. Acad. Sci. U.S.A.">
        <title>Comparative genomics of biotechnologically important yeasts.</title>
        <authorList>
            <person name="Riley R."/>
            <person name="Haridas S."/>
            <person name="Wolfe K.H."/>
            <person name="Lopes M.R."/>
            <person name="Hittinger C.T."/>
            <person name="Goeker M."/>
            <person name="Salamov A.A."/>
            <person name="Wisecaver J.H."/>
            <person name="Long T.M."/>
            <person name="Calvey C.H."/>
            <person name="Aerts A.L."/>
            <person name="Barry K.W."/>
            <person name="Choi C."/>
            <person name="Clum A."/>
            <person name="Coughlan A.Y."/>
            <person name="Deshpande S."/>
            <person name="Douglass A.P."/>
            <person name="Hanson S.J."/>
            <person name="Klenk H.-P."/>
            <person name="LaButti K.M."/>
            <person name="Lapidus A."/>
            <person name="Lindquist E.A."/>
            <person name="Lipzen A.M."/>
            <person name="Meier-Kolthoff J.P."/>
            <person name="Ohm R.A."/>
            <person name="Otillar R.P."/>
            <person name="Pangilinan J.L."/>
            <person name="Peng Y."/>
            <person name="Rokas A."/>
            <person name="Rosa C.A."/>
            <person name="Scheuner C."/>
            <person name="Sibirny A.A."/>
            <person name="Slot J.C."/>
            <person name="Stielow J.B."/>
            <person name="Sun H."/>
            <person name="Kurtzman C.P."/>
            <person name="Blackwell M."/>
            <person name="Grigoriev I.V."/>
            <person name="Jeffries T.W."/>
        </authorList>
    </citation>
    <scope>NUCLEOTIDE SEQUENCE [LARGE SCALE GENOMIC DNA]</scope>
    <source>
        <strain evidence="2">NRRL Y-1626</strain>
    </source>
</reference>
<name>A0A1B7T892_9ASCO</name>
<dbReference type="EMBL" id="LXPE01000330">
    <property type="protein sequence ID" value="OBA24935.1"/>
    <property type="molecule type" value="Genomic_DNA"/>
</dbReference>
<evidence type="ECO:0000313" key="2">
    <source>
        <dbReference type="Proteomes" id="UP000092321"/>
    </source>
</evidence>
<keyword evidence="2" id="KW-1185">Reference proteome</keyword>
<organism evidence="1 2">
    <name type="scientific">Hanseniaspora valbyensis NRRL Y-1626</name>
    <dbReference type="NCBI Taxonomy" id="766949"/>
    <lineage>
        <taxon>Eukaryota</taxon>
        <taxon>Fungi</taxon>
        <taxon>Dikarya</taxon>
        <taxon>Ascomycota</taxon>
        <taxon>Saccharomycotina</taxon>
        <taxon>Saccharomycetes</taxon>
        <taxon>Saccharomycodales</taxon>
        <taxon>Saccharomycodaceae</taxon>
        <taxon>Hanseniaspora</taxon>
    </lineage>
</organism>
<comment type="caution">
    <text evidence="1">The sequence shown here is derived from an EMBL/GenBank/DDBJ whole genome shotgun (WGS) entry which is preliminary data.</text>
</comment>
<accession>A0A1B7T892</accession>
<dbReference type="Proteomes" id="UP000092321">
    <property type="component" value="Unassembled WGS sequence"/>
</dbReference>
<evidence type="ECO:0000313" key="1">
    <source>
        <dbReference type="EMBL" id="OBA24935.1"/>
    </source>
</evidence>